<dbReference type="Proteomes" id="UP001589838">
    <property type="component" value="Unassembled WGS sequence"/>
</dbReference>
<dbReference type="CDD" id="cd03441">
    <property type="entry name" value="R_hydratase_like"/>
    <property type="match status" value="1"/>
</dbReference>
<reference evidence="2 3" key="1">
    <citation type="submission" date="2024-09" db="EMBL/GenBank/DDBJ databases">
        <authorList>
            <person name="Sun Q."/>
            <person name="Mori K."/>
        </authorList>
    </citation>
    <scope>NUCLEOTIDE SEQUENCE [LARGE SCALE GENOMIC DNA]</scope>
    <source>
        <strain evidence="2 3">NCAIM B.02610</strain>
    </source>
</reference>
<dbReference type="Pfam" id="PF13452">
    <property type="entry name" value="FAS1_DH_region"/>
    <property type="match status" value="1"/>
</dbReference>
<protein>
    <submittedName>
        <fullName evidence="2">MaoC family dehydratase N-terminal domain-containing protein</fullName>
    </submittedName>
</protein>
<evidence type="ECO:0000259" key="1">
    <source>
        <dbReference type="Pfam" id="PF13452"/>
    </source>
</evidence>
<keyword evidence="3" id="KW-1185">Reference proteome</keyword>
<gene>
    <name evidence="2" type="ORF">ACFFHM_10360</name>
</gene>
<name>A0ABV6KC61_9BACI</name>
<sequence>MIDEKWTGATSEVVKITVTREMIASYAKAIHHDNSIYVDIDSAKRAGYQDIPAPPTMPIIFWSFIKVPWLEDVGPVIHGKQCFSYEHPVVANRTYDCVIHLKDVRKRQNNCEIMQRSNHELLISFNDCIHASIRTTLLIFKK</sequence>
<dbReference type="InterPro" id="IPR039569">
    <property type="entry name" value="FAS1-like_DH_region"/>
</dbReference>
<dbReference type="RefSeq" id="WP_335960740.1">
    <property type="nucleotide sequence ID" value="NZ_JAXBLX010000012.1"/>
</dbReference>
<comment type="caution">
    <text evidence="2">The sequence shown here is derived from an EMBL/GenBank/DDBJ whole genome shotgun (WGS) entry which is preliminary data.</text>
</comment>
<proteinExistence type="predicted"/>
<dbReference type="SUPFAM" id="SSF54637">
    <property type="entry name" value="Thioesterase/thiol ester dehydrase-isomerase"/>
    <property type="match status" value="1"/>
</dbReference>
<feature type="domain" description="FAS1-like dehydratase" evidence="1">
    <location>
        <begin position="6"/>
        <end position="114"/>
    </location>
</feature>
<dbReference type="Gene3D" id="3.10.129.10">
    <property type="entry name" value="Hotdog Thioesterase"/>
    <property type="match status" value="1"/>
</dbReference>
<organism evidence="2 3">
    <name type="scientific">Halalkalibacter kiskunsagensis</name>
    <dbReference type="NCBI Taxonomy" id="1548599"/>
    <lineage>
        <taxon>Bacteria</taxon>
        <taxon>Bacillati</taxon>
        <taxon>Bacillota</taxon>
        <taxon>Bacilli</taxon>
        <taxon>Bacillales</taxon>
        <taxon>Bacillaceae</taxon>
        <taxon>Halalkalibacter</taxon>
    </lineage>
</organism>
<evidence type="ECO:0000313" key="2">
    <source>
        <dbReference type="EMBL" id="MFC0470886.1"/>
    </source>
</evidence>
<dbReference type="EMBL" id="JBHLUX010000027">
    <property type="protein sequence ID" value="MFC0470886.1"/>
    <property type="molecule type" value="Genomic_DNA"/>
</dbReference>
<accession>A0ABV6KC61</accession>
<dbReference type="InterPro" id="IPR029069">
    <property type="entry name" value="HotDog_dom_sf"/>
</dbReference>
<evidence type="ECO:0000313" key="3">
    <source>
        <dbReference type="Proteomes" id="UP001589838"/>
    </source>
</evidence>